<dbReference type="Gene3D" id="1.20.930.20">
    <property type="entry name" value="Adaptor protein Cbl, N-terminal domain"/>
    <property type="match status" value="1"/>
</dbReference>
<dbReference type="GO" id="GO:0004674">
    <property type="term" value="F:protein serine/threonine kinase activity"/>
    <property type="evidence" value="ECO:0007669"/>
    <property type="project" value="UniProtKB-KW"/>
</dbReference>
<evidence type="ECO:0000256" key="3">
    <source>
        <dbReference type="ARBA" id="ARBA00022741"/>
    </source>
</evidence>
<dbReference type="SMART" id="SM00220">
    <property type="entry name" value="S_TKc"/>
    <property type="match status" value="1"/>
</dbReference>
<feature type="compositionally biased region" description="Basic and acidic residues" evidence="7">
    <location>
        <begin position="101"/>
        <end position="113"/>
    </location>
</feature>
<keyword evidence="3 6" id="KW-0547">Nucleotide-binding</keyword>
<evidence type="ECO:0000256" key="7">
    <source>
        <dbReference type="SAM" id="MobiDB-lite"/>
    </source>
</evidence>
<keyword evidence="10" id="KW-1185">Reference proteome</keyword>
<evidence type="ECO:0000313" key="10">
    <source>
        <dbReference type="Proteomes" id="UP001383192"/>
    </source>
</evidence>
<protein>
    <recommendedName>
        <fullName evidence="8">Protein kinase domain-containing protein</fullName>
    </recommendedName>
</protein>
<proteinExistence type="predicted"/>
<feature type="domain" description="Protein kinase" evidence="8">
    <location>
        <begin position="458"/>
        <end position="740"/>
    </location>
</feature>
<dbReference type="GO" id="GO:0007166">
    <property type="term" value="P:cell surface receptor signaling pathway"/>
    <property type="evidence" value="ECO:0007669"/>
    <property type="project" value="InterPro"/>
</dbReference>
<evidence type="ECO:0000256" key="5">
    <source>
        <dbReference type="ARBA" id="ARBA00022840"/>
    </source>
</evidence>
<dbReference type="AlphaFoldDB" id="A0AAW0DEQ3"/>
<dbReference type="InterPro" id="IPR000719">
    <property type="entry name" value="Prot_kinase_dom"/>
</dbReference>
<evidence type="ECO:0000259" key="8">
    <source>
        <dbReference type="PROSITE" id="PS50011"/>
    </source>
</evidence>
<feature type="compositionally biased region" description="Polar residues" evidence="7">
    <location>
        <begin position="1"/>
        <end position="25"/>
    </location>
</feature>
<evidence type="ECO:0000256" key="2">
    <source>
        <dbReference type="ARBA" id="ARBA00022679"/>
    </source>
</evidence>
<dbReference type="InterPro" id="IPR036537">
    <property type="entry name" value="Adaptor_Cbl_N_dom_sf"/>
</dbReference>
<sequence length="740" mass="83816">MPTQSPRRNEKPLNSSPTPSYRSLPSTPPTNFLGISDSSLRSSNRSSWGPDDVPVILSSMSRRSAPQPTLSISATASRESSRDRHSSRSPQSPSSLFKFRFSSEQREAHSRTESKVKLAQEVLSEVARTGVKVLGEVGEIVPVPGLAAAAKLLDNIWDAVEQVDSNRLACLRLTERCAEILLAVHAELQEAGAHVASELSRPMLQLEDALLRFSEFLDSQKDMPLWRRLVKREDILRDIQSCDEALGDALFVFNSSILVRILKSLLALPQNSSIDGMARETSMLFSMDGDGQSTSHEESQDPELDEMLPLISLPADDTATEETDHLRDHLRLLQEHQNELDQARDLADIRSLLIKALNASTDSAMIRILQLGKHDMPAAVRSLLRALESQHADCTHHRTPLIPERDLKRIRGLTWPLDGTQKDMLDGEYWHTEQFDYDKLARGVKLDLPCLTIDKSELSRQELVGTGFFSNVYKGTWRNRTVAIKILDRSTSQEDFIAEAELWRSLNHLNVLRLYGTSSLEARDGSSFFVSPYMRYNSLSRYLKHLEWELEAPNGNTGFSTDPEVRRRDLHSELLEYMVDIAKGMEYLHAHHIFHGDLKGANVLVDNNFRCVLADFGHSKFDHQVTYDSPRHNHGFRWQSPELMRGRSLLTKENDVYAYAITLVEILLMGSLPWPNMPDDLVKVEVLGKSYLVEYSNKWLTNSRQRSQASLSRAPRSIARNYFAAWKMLARFSISKAYLP</sequence>
<keyword evidence="5 6" id="KW-0067">ATP-binding</keyword>
<keyword evidence="1" id="KW-0723">Serine/threonine-protein kinase</keyword>
<feature type="binding site" evidence="6">
    <location>
        <position position="485"/>
    </location>
    <ligand>
        <name>ATP</name>
        <dbReference type="ChEBI" id="CHEBI:30616"/>
    </ligand>
</feature>
<dbReference type="InterPro" id="IPR008271">
    <property type="entry name" value="Ser/Thr_kinase_AS"/>
</dbReference>
<dbReference type="Pfam" id="PF07714">
    <property type="entry name" value="PK_Tyr_Ser-Thr"/>
    <property type="match status" value="1"/>
</dbReference>
<dbReference type="InterPro" id="IPR059179">
    <property type="entry name" value="MLKL-like_MCAfunc"/>
</dbReference>
<dbReference type="CDD" id="cd21037">
    <property type="entry name" value="MLKL_NTD"/>
    <property type="match status" value="1"/>
</dbReference>
<dbReference type="InterPro" id="IPR011009">
    <property type="entry name" value="Kinase-like_dom_sf"/>
</dbReference>
<keyword evidence="4" id="KW-0418">Kinase</keyword>
<dbReference type="PANTHER" id="PTHR44329">
    <property type="entry name" value="SERINE/THREONINE-PROTEIN KINASE TNNI3K-RELATED"/>
    <property type="match status" value="1"/>
</dbReference>
<keyword evidence="2" id="KW-0808">Transferase</keyword>
<name>A0AAW0DEQ3_9AGAR</name>
<accession>A0AAW0DEQ3</accession>
<reference evidence="9 10" key="1">
    <citation type="submission" date="2024-01" db="EMBL/GenBank/DDBJ databases">
        <title>A draft genome for a cacao thread blight-causing isolate of Paramarasmius palmivorus.</title>
        <authorList>
            <person name="Baruah I.K."/>
            <person name="Bukari Y."/>
            <person name="Amoako-Attah I."/>
            <person name="Meinhardt L.W."/>
            <person name="Bailey B.A."/>
            <person name="Cohen S.P."/>
        </authorList>
    </citation>
    <scope>NUCLEOTIDE SEQUENCE [LARGE SCALE GENOMIC DNA]</scope>
    <source>
        <strain evidence="9 10">GH-12</strain>
    </source>
</reference>
<dbReference type="Gene3D" id="1.10.510.10">
    <property type="entry name" value="Transferase(Phosphotransferase) domain 1"/>
    <property type="match status" value="1"/>
</dbReference>
<feature type="region of interest" description="Disordered" evidence="7">
    <location>
        <begin position="1"/>
        <end position="113"/>
    </location>
</feature>
<dbReference type="EMBL" id="JAYKXP010000015">
    <property type="protein sequence ID" value="KAK7049892.1"/>
    <property type="molecule type" value="Genomic_DNA"/>
</dbReference>
<dbReference type="PANTHER" id="PTHR44329:SF288">
    <property type="entry name" value="MITOGEN-ACTIVATED PROTEIN KINASE KINASE KINASE 20"/>
    <property type="match status" value="1"/>
</dbReference>
<dbReference type="Proteomes" id="UP001383192">
    <property type="component" value="Unassembled WGS sequence"/>
</dbReference>
<dbReference type="InterPro" id="IPR051681">
    <property type="entry name" value="Ser/Thr_Kinases-Pseudokinases"/>
</dbReference>
<evidence type="ECO:0000256" key="4">
    <source>
        <dbReference type="ARBA" id="ARBA00022777"/>
    </source>
</evidence>
<feature type="compositionally biased region" description="Low complexity" evidence="7">
    <location>
        <begin position="36"/>
        <end position="47"/>
    </location>
</feature>
<dbReference type="InterPro" id="IPR001245">
    <property type="entry name" value="Ser-Thr/Tyr_kinase_cat_dom"/>
</dbReference>
<evidence type="ECO:0000313" key="9">
    <source>
        <dbReference type="EMBL" id="KAK7049892.1"/>
    </source>
</evidence>
<gene>
    <name evidence="9" type="ORF">VNI00_005322</name>
</gene>
<dbReference type="PROSITE" id="PS50011">
    <property type="entry name" value="PROTEIN_KINASE_DOM"/>
    <property type="match status" value="1"/>
</dbReference>
<evidence type="ECO:0000256" key="6">
    <source>
        <dbReference type="PROSITE-ProRule" id="PRU10141"/>
    </source>
</evidence>
<dbReference type="PROSITE" id="PS00108">
    <property type="entry name" value="PROTEIN_KINASE_ST"/>
    <property type="match status" value="1"/>
</dbReference>
<dbReference type="InterPro" id="IPR017441">
    <property type="entry name" value="Protein_kinase_ATP_BS"/>
</dbReference>
<evidence type="ECO:0000256" key="1">
    <source>
        <dbReference type="ARBA" id="ARBA00022527"/>
    </source>
</evidence>
<feature type="compositionally biased region" description="Polar residues" evidence="7">
    <location>
        <begin position="58"/>
        <end position="76"/>
    </location>
</feature>
<dbReference type="GO" id="GO:0005524">
    <property type="term" value="F:ATP binding"/>
    <property type="evidence" value="ECO:0007669"/>
    <property type="project" value="UniProtKB-UniRule"/>
</dbReference>
<dbReference type="PROSITE" id="PS00107">
    <property type="entry name" value="PROTEIN_KINASE_ATP"/>
    <property type="match status" value="1"/>
</dbReference>
<comment type="caution">
    <text evidence="9">The sequence shown here is derived from an EMBL/GenBank/DDBJ whole genome shotgun (WGS) entry which is preliminary data.</text>
</comment>
<organism evidence="9 10">
    <name type="scientific">Paramarasmius palmivorus</name>
    <dbReference type="NCBI Taxonomy" id="297713"/>
    <lineage>
        <taxon>Eukaryota</taxon>
        <taxon>Fungi</taxon>
        <taxon>Dikarya</taxon>
        <taxon>Basidiomycota</taxon>
        <taxon>Agaricomycotina</taxon>
        <taxon>Agaricomycetes</taxon>
        <taxon>Agaricomycetidae</taxon>
        <taxon>Agaricales</taxon>
        <taxon>Marasmiineae</taxon>
        <taxon>Marasmiaceae</taxon>
        <taxon>Paramarasmius</taxon>
    </lineage>
</organism>
<dbReference type="SUPFAM" id="SSF56112">
    <property type="entry name" value="Protein kinase-like (PK-like)"/>
    <property type="match status" value="1"/>
</dbReference>